<dbReference type="GO" id="GO:0015031">
    <property type="term" value="P:protein transport"/>
    <property type="evidence" value="ECO:0007669"/>
    <property type="project" value="UniProtKB-KW"/>
</dbReference>
<dbReference type="EMBL" id="KV454295">
    <property type="protein sequence ID" value="ODQ72711.1"/>
    <property type="molecule type" value="Genomic_DNA"/>
</dbReference>
<dbReference type="GO" id="GO:0019901">
    <property type="term" value="F:protein kinase binding"/>
    <property type="evidence" value="ECO:0007669"/>
    <property type="project" value="TreeGrafter"/>
</dbReference>
<evidence type="ECO:0000259" key="10">
    <source>
        <dbReference type="Pfam" id="PF04108"/>
    </source>
</evidence>
<evidence type="ECO:0000256" key="1">
    <source>
        <dbReference type="ARBA" id="ARBA00009729"/>
    </source>
</evidence>
<dbReference type="GO" id="GO:0000045">
    <property type="term" value="P:autophagosome assembly"/>
    <property type="evidence" value="ECO:0007669"/>
    <property type="project" value="UniProtKB-UniRule"/>
</dbReference>
<feature type="region of interest" description="Disordered" evidence="9">
    <location>
        <begin position="1366"/>
        <end position="1416"/>
    </location>
</feature>
<accession>A0A1E3Q4X9</accession>
<dbReference type="PANTHER" id="PTHR13222">
    <property type="entry name" value="RB1-INDUCIBLE COILED-COIL"/>
    <property type="match status" value="1"/>
</dbReference>
<evidence type="ECO:0000256" key="4">
    <source>
        <dbReference type="ARBA" id="ARBA00022927"/>
    </source>
</evidence>
<comment type="subcellular location">
    <subcellularLocation>
        <location evidence="7">Preautophagosomal structure membrane</location>
        <topology evidence="7">Peripheral membrane protein</topology>
    </subcellularLocation>
    <subcellularLocation>
        <location evidence="7">Vacuole membrane</location>
        <topology evidence="7">Peripheral membrane protein</topology>
    </subcellularLocation>
    <text evidence="7">During pexophagy, accumulates in the vacuolar membrane region, where the peroxisomes contact the vacuole.</text>
</comment>
<feature type="region of interest" description="Disordered" evidence="9">
    <location>
        <begin position="1249"/>
        <end position="1288"/>
    </location>
</feature>
<dbReference type="OrthoDB" id="447953at2759"/>
<sequence length="1416" mass="159130">MWLRVYNAHTGKAIDINSEQFLSLPELKDALTMQHGVTSGQQILMTSRATQLRMANLSHETELYLFDRFLLANPSPSPPQSMSPLIPLNTQPFPNITNLKPTQAELVELFESRAAWSNGLFTRAESLNSTLAATLTEIKVIRRSVDVAMAHLTQHLTNIEKSFKDILGLAVSISQEHGATDWNVSLARLDHLNVIDSFGGGKLSAWVDHEKVKTIQRDLVFNNQNIRDRVRDIKFVSDKVSGDSEALQRDIEAWNDIERKLVDGWDNTSSILEDLQAIVQKINKDAEYIADLPNTPASIRSITRMASLHQREYLPTISGAVSELWEYNRNAQSRKSAVQISSLRHLHTLSIVQSRASPIRPDLASVERELEGSQASLGILRQMDSLPLIYGSLLIESIRRAVWNERIKTLTGEVAEEFATWKDDEQKRRTKWLKRFGGNLDNFEQNFANGVSADGVGGANTTAATTSMNSMYSLKNASASLFAVELNLICSKEEAVLGVTRDDIVAFIESLKHVEGTEAMLSEIQEMFAELDQTAQDRSTVSERRRERLFKTGSITEHMRNSMSVNRNDARQSSPGYDDDAAHLVQENKRLQEKVKGYESRVRRLEDLLHRQYRSPPAGSSGFFPSVVPIHPLAESRHNSVPLMDQQQQQQHQLLQYSRSSPPLSQSPRDISVRSDRSDRADGTTNGSASAMDLKAELQKLRAALDLERESSTRVRKQLEETEHNVRDIEVIKQDLLANLSQQEAEFQRERKSLNEEISFLKVRIYALEEEEQTLEDSRVDNEGLIANLEHALEVQQQRERDLEDIKSDLDAEIRSLRESLRMEREEVARMNVLLKDSLETENKLNTRIEELVDKLKVADFSCAKNVDLVREEKLRVEQELALAKSRLAVSEDEKSRAILESAVTRERAELLSQSVRSMWHIISGGVEDEPSHEELEAALKTKIEEQATVLTRLRDLESEVAQAKSAMRDLTTMYESRTLKARDLTQRLYTYYRRSRQLMDSLGIVYAGTKMVFNYPVVDDHLYKILPEKEREKRLAERSASTPDGDSTLSSIPDIDILYWMDSGENDVGDSSAEGDRYMHYLHAIDFDYDEFAAIVRERVKDAEYIASKWNKMARLYREKARRAKKDASEKIAYKSFKAGDLALFLPTSSKVNEANHAWAAFNDGAPYCFLRDDDAHSLDGRQWMVARISQMEEDMDITRSNDSIAMNPTTSENVTNMAVADGRRFVVDAIEVGKDIAVAQLATAASGTANAHHPQQRRTSALAAAAAKRTTRPELQDGSRSITAGGTATSPVFYGASYNASQSPVTHPNENELDSFDSKEAGMSGSDERTSLDQPSRDNIMSSQALSNSKAINCSTVGLDGSSTACLQTSQFPDHKDDDDDADDEEAVDDGDEDEVARPNVYNTQEQLPMPGGI</sequence>
<keyword evidence="7" id="KW-0472">Membrane</keyword>
<dbReference type="GO" id="GO:0000422">
    <property type="term" value="P:autophagy of mitochondrion"/>
    <property type="evidence" value="ECO:0007669"/>
    <property type="project" value="TreeGrafter"/>
</dbReference>
<feature type="compositionally biased region" description="Polar residues" evidence="9">
    <location>
        <begin position="1301"/>
        <end position="1310"/>
    </location>
</feature>
<comment type="similarity">
    <text evidence="1 7">Belongs to the ATG11 family.</text>
</comment>
<feature type="region of interest" description="Disordered" evidence="9">
    <location>
        <begin position="1301"/>
        <end position="1340"/>
    </location>
</feature>
<evidence type="ECO:0000313" key="12">
    <source>
        <dbReference type="EMBL" id="ODQ72711.1"/>
    </source>
</evidence>
<protein>
    <recommendedName>
        <fullName evidence="2 7">Autophagy-related protein 11</fullName>
    </recommendedName>
</protein>
<comment type="subunit">
    <text evidence="7">Homodimer.</text>
</comment>
<dbReference type="Pfam" id="PF10377">
    <property type="entry name" value="ATG11"/>
    <property type="match status" value="1"/>
</dbReference>
<feature type="compositionally biased region" description="Low complexity" evidence="9">
    <location>
        <begin position="1259"/>
        <end position="1270"/>
    </location>
</feature>
<dbReference type="GO" id="GO:0034727">
    <property type="term" value="P:piecemeal microautophagy of the nucleus"/>
    <property type="evidence" value="ECO:0007669"/>
    <property type="project" value="TreeGrafter"/>
</dbReference>
<keyword evidence="5 7" id="KW-0072">Autophagy</keyword>
<feature type="region of interest" description="Disordered" evidence="9">
    <location>
        <begin position="643"/>
        <end position="691"/>
    </location>
</feature>
<feature type="coiled-coil region" evidence="8">
    <location>
        <begin position="691"/>
        <end position="894"/>
    </location>
</feature>
<comment type="function">
    <text evidence="7">Involved in cytoplasm to vacuole transport (Cvt), pexophagy, mitophagy and nucleophagy. Recruits mitochondria for their selective degradation via autophagy (mitophagy) during starvation. Works as scaffold proteins that recruit ATG proteins to the pre-autophagosome (PAS), the site of vesicle/autophagosome formation. Required for the Cvt vesicles completion.</text>
</comment>
<dbReference type="STRING" id="675824.A0A1E3Q4X9"/>
<evidence type="ECO:0000259" key="11">
    <source>
        <dbReference type="Pfam" id="PF10377"/>
    </source>
</evidence>
<proteinExistence type="inferred from homology"/>
<gene>
    <name evidence="12" type="ORF">LIPSTDRAFT_4088</name>
</gene>
<dbReference type="InterPro" id="IPR018247">
    <property type="entry name" value="EF_Hand_1_Ca_BS"/>
</dbReference>
<feature type="compositionally biased region" description="Basic and acidic residues" evidence="9">
    <location>
        <begin position="671"/>
        <end position="682"/>
    </location>
</feature>
<dbReference type="Pfam" id="PF04108">
    <property type="entry name" value="ATG17_like"/>
    <property type="match status" value="1"/>
</dbReference>
<evidence type="ECO:0000256" key="9">
    <source>
        <dbReference type="SAM" id="MobiDB-lite"/>
    </source>
</evidence>
<feature type="domain" description="Autophagy-related protein 11 C-terminal" evidence="11">
    <location>
        <begin position="1097"/>
        <end position="1197"/>
    </location>
</feature>
<evidence type="ECO:0000256" key="7">
    <source>
        <dbReference type="RuleBase" id="RU367075"/>
    </source>
</evidence>
<dbReference type="GO" id="GO:0034517">
    <property type="term" value="P:ribophagy"/>
    <property type="evidence" value="ECO:0007669"/>
    <property type="project" value="TreeGrafter"/>
</dbReference>
<evidence type="ECO:0000256" key="6">
    <source>
        <dbReference type="ARBA" id="ARBA00023054"/>
    </source>
</evidence>
<feature type="compositionally biased region" description="Acidic residues" evidence="9">
    <location>
        <begin position="1379"/>
        <end position="1397"/>
    </location>
</feature>
<feature type="coiled-coil region" evidence="8">
    <location>
        <begin position="581"/>
        <end position="608"/>
    </location>
</feature>
<reference evidence="12 13" key="1">
    <citation type="journal article" date="2016" name="Proc. Natl. Acad. Sci. U.S.A.">
        <title>Comparative genomics of biotechnologically important yeasts.</title>
        <authorList>
            <person name="Riley R."/>
            <person name="Haridas S."/>
            <person name="Wolfe K.H."/>
            <person name="Lopes M.R."/>
            <person name="Hittinger C.T."/>
            <person name="Goeker M."/>
            <person name="Salamov A.A."/>
            <person name="Wisecaver J.H."/>
            <person name="Long T.M."/>
            <person name="Calvey C.H."/>
            <person name="Aerts A.L."/>
            <person name="Barry K.W."/>
            <person name="Choi C."/>
            <person name="Clum A."/>
            <person name="Coughlan A.Y."/>
            <person name="Deshpande S."/>
            <person name="Douglass A.P."/>
            <person name="Hanson S.J."/>
            <person name="Klenk H.-P."/>
            <person name="LaButti K.M."/>
            <person name="Lapidus A."/>
            <person name="Lindquist E.A."/>
            <person name="Lipzen A.M."/>
            <person name="Meier-Kolthoff J.P."/>
            <person name="Ohm R.A."/>
            <person name="Otillar R.P."/>
            <person name="Pangilinan J.L."/>
            <person name="Peng Y."/>
            <person name="Rokas A."/>
            <person name="Rosa C.A."/>
            <person name="Scheuner C."/>
            <person name="Sibirny A.A."/>
            <person name="Slot J.C."/>
            <person name="Stielow J.B."/>
            <person name="Sun H."/>
            <person name="Kurtzman C.P."/>
            <person name="Blackwell M."/>
            <person name="Grigoriev I.V."/>
            <person name="Jeffries T.W."/>
        </authorList>
    </citation>
    <scope>NUCLEOTIDE SEQUENCE [LARGE SCALE GENOMIC DNA]</scope>
    <source>
        <strain evidence="12 13">NRRL Y-11557</strain>
    </source>
</reference>
<dbReference type="GO" id="GO:1903599">
    <property type="term" value="P:positive regulation of autophagy of mitochondrion"/>
    <property type="evidence" value="ECO:0007669"/>
    <property type="project" value="UniProtKB-UniRule"/>
</dbReference>
<feature type="compositionally biased region" description="Low complexity" evidence="9">
    <location>
        <begin position="646"/>
        <end position="670"/>
    </location>
</feature>
<dbReference type="Proteomes" id="UP000094385">
    <property type="component" value="Unassembled WGS sequence"/>
</dbReference>
<organism evidence="12 13">
    <name type="scientific">Lipomyces starkeyi NRRL Y-11557</name>
    <dbReference type="NCBI Taxonomy" id="675824"/>
    <lineage>
        <taxon>Eukaryota</taxon>
        <taxon>Fungi</taxon>
        <taxon>Dikarya</taxon>
        <taxon>Ascomycota</taxon>
        <taxon>Saccharomycotina</taxon>
        <taxon>Lipomycetes</taxon>
        <taxon>Lipomycetales</taxon>
        <taxon>Lipomycetaceae</taxon>
        <taxon>Lipomyces</taxon>
    </lineage>
</organism>
<evidence type="ECO:0000256" key="2">
    <source>
        <dbReference type="ARBA" id="ARBA00013804"/>
    </source>
</evidence>
<dbReference type="GO" id="GO:1990316">
    <property type="term" value="C:Atg1/ULK1 kinase complex"/>
    <property type="evidence" value="ECO:0007669"/>
    <property type="project" value="TreeGrafter"/>
</dbReference>
<keyword evidence="6 8" id="KW-0175">Coiled coil</keyword>
<dbReference type="InterPro" id="IPR019460">
    <property type="entry name" value="Atg11_C"/>
</dbReference>
<keyword evidence="13" id="KW-1185">Reference proteome</keyword>
<dbReference type="PANTHER" id="PTHR13222:SF1">
    <property type="entry name" value="RB1-INDUCIBLE COILED-COIL PROTEIN 1"/>
    <property type="match status" value="1"/>
</dbReference>
<keyword evidence="4 7" id="KW-0653">Protein transport</keyword>
<dbReference type="InterPro" id="IPR045326">
    <property type="entry name" value="ATG17-like_dom"/>
</dbReference>
<evidence type="ECO:0000313" key="13">
    <source>
        <dbReference type="Proteomes" id="UP000094385"/>
    </source>
</evidence>
<dbReference type="GO" id="GO:0060090">
    <property type="term" value="F:molecular adaptor activity"/>
    <property type="evidence" value="ECO:0007669"/>
    <property type="project" value="TreeGrafter"/>
</dbReference>
<dbReference type="InterPro" id="IPR040040">
    <property type="entry name" value="ATG11"/>
</dbReference>
<feature type="domain" description="Autophagy protein ATG17-like" evidence="10">
    <location>
        <begin position="115"/>
        <end position="437"/>
    </location>
</feature>
<evidence type="ECO:0000256" key="8">
    <source>
        <dbReference type="SAM" id="Coils"/>
    </source>
</evidence>
<dbReference type="GO" id="GO:0034045">
    <property type="term" value="C:phagophore assembly site membrane"/>
    <property type="evidence" value="ECO:0007669"/>
    <property type="project" value="UniProtKB-SubCell"/>
</dbReference>
<keyword evidence="3 7" id="KW-0813">Transport</keyword>
<name>A0A1E3Q4X9_LIPST</name>
<dbReference type="PROSITE" id="PS00018">
    <property type="entry name" value="EF_HAND_1"/>
    <property type="match status" value="1"/>
</dbReference>
<evidence type="ECO:0000256" key="5">
    <source>
        <dbReference type="ARBA" id="ARBA00023006"/>
    </source>
</evidence>
<dbReference type="GO" id="GO:0061709">
    <property type="term" value="P:reticulophagy"/>
    <property type="evidence" value="ECO:0007669"/>
    <property type="project" value="TreeGrafter"/>
</dbReference>
<keyword evidence="7" id="KW-0926">Vacuole</keyword>
<feature type="compositionally biased region" description="Basic and acidic residues" evidence="9">
    <location>
        <begin position="1318"/>
        <end position="1333"/>
    </location>
</feature>
<dbReference type="GO" id="GO:0005774">
    <property type="term" value="C:vacuolar membrane"/>
    <property type="evidence" value="ECO:0007669"/>
    <property type="project" value="UniProtKB-SubCell"/>
</dbReference>
<evidence type="ECO:0000256" key="3">
    <source>
        <dbReference type="ARBA" id="ARBA00022448"/>
    </source>
</evidence>